<keyword evidence="3" id="KW-1185">Reference proteome</keyword>
<evidence type="ECO:0000256" key="1">
    <source>
        <dbReference type="SAM" id="Phobius"/>
    </source>
</evidence>
<keyword evidence="1" id="KW-0472">Membrane</keyword>
<keyword evidence="1" id="KW-1133">Transmembrane helix</keyword>
<accession>A0ABQ5U5P5</accession>
<comment type="caution">
    <text evidence="2">The sequence shown here is derived from an EMBL/GenBank/DDBJ whole genome shotgun (WGS) entry which is preliminary data.</text>
</comment>
<sequence length="60" mass="6695">MVPVLTRDFFTRAEFAIMPFVVPVIVPLLIMEPSATLDKKIAELIGGAKLLIIPSFWIQP</sequence>
<evidence type="ECO:0000313" key="3">
    <source>
        <dbReference type="Proteomes" id="UP001161409"/>
    </source>
</evidence>
<dbReference type="EMBL" id="BSNF01000008">
    <property type="protein sequence ID" value="GLQ07229.1"/>
    <property type="molecule type" value="Genomic_DNA"/>
</dbReference>
<feature type="transmembrane region" description="Helical" evidence="1">
    <location>
        <begin position="12"/>
        <end position="31"/>
    </location>
</feature>
<gene>
    <name evidence="2" type="ORF">GCM10007924_24500</name>
</gene>
<reference evidence="2" key="1">
    <citation type="journal article" date="2014" name="Int. J. Syst. Evol. Microbiol.">
        <title>Complete genome of a new Firmicutes species belonging to the dominant human colonic microbiota ('Ruminococcus bicirculans') reveals two chromosomes and a selective capacity to utilize plant glucans.</title>
        <authorList>
            <consortium name="NISC Comparative Sequencing Program"/>
            <person name="Wegmann U."/>
            <person name="Louis P."/>
            <person name="Goesmann A."/>
            <person name="Henrissat B."/>
            <person name="Duncan S.H."/>
            <person name="Flint H.J."/>
        </authorList>
    </citation>
    <scope>NUCLEOTIDE SEQUENCE</scope>
    <source>
        <strain evidence="2">NBRC 103408</strain>
    </source>
</reference>
<dbReference type="Proteomes" id="UP001161409">
    <property type="component" value="Unassembled WGS sequence"/>
</dbReference>
<name>A0ABQ5U5P5_9PROT</name>
<protein>
    <submittedName>
        <fullName evidence="2">Uncharacterized protein</fullName>
    </submittedName>
</protein>
<evidence type="ECO:0000313" key="2">
    <source>
        <dbReference type="EMBL" id="GLQ07229.1"/>
    </source>
</evidence>
<keyword evidence="1" id="KW-0812">Transmembrane</keyword>
<organism evidence="2 3">
    <name type="scientific">Sneathiella chinensis</name>
    <dbReference type="NCBI Taxonomy" id="349750"/>
    <lineage>
        <taxon>Bacteria</taxon>
        <taxon>Pseudomonadati</taxon>
        <taxon>Pseudomonadota</taxon>
        <taxon>Alphaproteobacteria</taxon>
        <taxon>Sneathiellales</taxon>
        <taxon>Sneathiellaceae</taxon>
        <taxon>Sneathiella</taxon>
    </lineage>
</organism>
<reference evidence="2" key="2">
    <citation type="submission" date="2023-01" db="EMBL/GenBank/DDBJ databases">
        <title>Draft genome sequence of Sneathiella chinensis strain NBRC 103408.</title>
        <authorList>
            <person name="Sun Q."/>
            <person name="Mori K."/>
        </authorList>
    </citation>
    <scope>NUCLEOTIDE SEQUENCE</scope>
    <source>
        <strain evidence="2">NBRC 103408</strain>
    </source>
</reference>
<proteinExistence type="predicted"/>